<dbReference type="Pfam" id="PF11976">
    <property type="entry name" value="Rad60-SLD"/>
    <property type="match status" value="1"/>
</dbReference>
<dbReference type="InterPro" id="IPR022617">
    <property type="entry name" value="Rad60/SUMO-like_dom"/>
</dbReference>
<dbReference type="CDD" id="cd01763">
    <property type="entry name" value="Ubl_SUMO_like"/>
    <property type="match status" value="1"/>
</dbReference>
<name>A0AAV1CNK1_OLDCO</name>
<dbReference type="EMBL" id="OX459119">
    <property type="protein sequence ID" value="CAI9096122.1"/>
    <property type="molecule type" value="Genomic_DNA"/>
</dbReference>
<evidence type="ECO:0000259" key="2">
    <source>
        <dbReference type="Pfam" id="PF11976"/>
    </source>
</evidence>
<dbReference type="SUPFAM" id="SSF54236">
    <property type="entry name" value="Ubiquitin-like"/>
    <property type="match status" value="1"/>
</dbReference>
<sequence>MKKSARVEIEEIEELEPLFDYSRVQPFNTIEIDDDPLDCPPVGCKKKPKIIDAAAVVKDGKKAASIVIDCDDEDWFPPSPKVTNDISTVTEDSTRRELRLRRQELASVAKSAEEVLRNVEEQVKREFAAAESMEDEVDASLQPPKKSGGQPSKDSDDRPKIVISLQDQNGPTQYRVFKDDPLEKVFKKFAEKVELDLQSLVFVFDGDKVSPKATPAALEMEENEIIEVHVKTK</sequence>
<dbReference type="Proteomes" id="UP001161247">
    <property type="component" value="Chromosome 2"/>
</dbReference>
<protein>
    <submittedName>
        <fullName evidence="3">OLC1v1032201C1</fullName>
    </submittedName>
</protein>
<feature type="region of interest" description="Disordered" evidence="1">
    <location>
        <begin position="127"/>
        <end position="167"/>
    </location>
</feature>
<gene>
    <name evidence="3" type="ORF">OLC1_LOCUS6949</name>
</gene>
<organism evidence="3 4">
    <name type="scientific">Oldenlandia corymbosa var. corymbosa</name>
    <dbReference type="NCBI Taxonomy" id="529605"/>
    <lineage>
        <taxon>Eukaryota</taxon>
        <taxon>Viridiplantae</taxon>
        <taxon>Streptophyta</taxon>
        <taxon>Embryophyta</taxon>
        <taxon>Tracheophyta</taxon>
        <taxon>Spermatophyta</taxon>
        <taxon>Magnoliopsida</taxon>
        <taxon>eudicotyledons</taxon>
        <taxon>Gunneridae</taxon>
        <taxon>Pentapetalae</taxon>
        <taxon>asterids</taxon>
        <taxon>lamiids</taxon>
        <taxon>Gentianales</taxon>
        <taxon>Rubiaceae</taxon>
        <taxon>Rubioideae</taxon>
        <taxon>Spermacoceae</taxon>
        <taxon>Hedyotis-Oldenlandia complex</taxon>
        <taxon>Oldenlandia</taxon>
    </lineage>
</organism>
<evidence type="ECO:0000313" key="4">
    <source>
        <dbReference type="Proteomes" id="UP001161247"/>
    </source>
</evidence>
<dbReference type="Gene3D" id="3.10.20.90">
    <property type="entry name" value="Phosphatidylinositol 3-kinase Catalytic Subunit, Chain A, domain 1"/>
    <property type="match status" value="1"/>
</dbReference>
<keyword evidence="4" id="KW-1185">Reference proteome</keyword>
<evidence type="ECO:0000313" key="3">
    <source>
        <dbReference type="EMBL" id="CAI9096122.1"/>
    </source>
</evidence>
<dbReference type="AlphaFoldDB" id="A0AAV1CNK1"/>
<reference evidence="3" key="1">
    <citation type="submission" date="2023-03" db="EMBL/GenBank/DDBJ databases">
        <authorList>
            <person name="Julca I."/>
        </authorList>
    </citation>
    <scope>NUCLEOTIDE SEQUENCE</scope>
</reference>
<dbReference type="InterPro" id="IPR029071">
    <property type="entry name" value="Ubiquitin-like_domsf"/>
</dbReference>
<accession>A0AAV1CNK1</accession>
<evidence type="ECO:0000256" key="1">
    <source>
        <dbReference type="SAM" id="MobiDB-lite"/>
    </source>
</evidence>
<proteinExistence type="predicted"/>
<feature type="domain" description="Rad60/SUMO-like" evidence="2">
    <location>
        <begin position="161"/>
        <end position="229"/>
    </location>
</feature>
<dbReference type="PANTHER" id="PTHR47813:SF2">
    <property type="entry name" value="UBIQUITIN-LIKE SUPERFAMILY PROTEIN"/>
    <property type="match status" value="1"/>
</dbReference>
<dbReference type="PANTHER" id="PTHR47813">
    <property type="entry name" value="UBIQUITIN-LIKE SUPERFAMILY PROTEIN"/>
    <property type="match status" value="1"/>
</dbReference>